<proteinExistence type="predicted"/>
<protein>
    <submittedName>
        <fullName evidence="1">Uncharacterized protein</fullName>
    </submittedName>
</protein>
<dbReference type="EMBL" id="BPLR01001262">
    <property type="protein sequence ID" value="GIZ01176.1"/>
    <property type="molecule type" value="Genomic_DNA"/>
</dbReference>
<accession>A0AAV4Y5D0</accession>
<name>A0AAV4Y5D0_CAEEX</name>
<gene>
    <name evidence="1" type="ORF">CEXT_354431</name>
</gene>
<evidence type="ECO:0000313" key="2">
    <source>
        <dbReference type="Proteomes" id="UP001054945"/>
    </source>
</evidence>
<organism evidence="1 2">
    <name type="scientific">Caerostris extrusa</name>
    <name type="common">Bark spider</name>
    <name type="synonym">Caerostris bankana</name>
    <dbReference type="NCBI Taxonomy" id="172846"/>
    <lineage>
        <taxon>Eukaryota</taxon>
        <taxon>Metazoa</taxon>
        <taxon>Ecdysozoa</taxon>
        <taxon>Arthropoda</taxon>
        <taxon>Chelicerata</taxon>
        <taxon>Arachnida</taxon>
        <taxon>Araneae</taxon>
        <taxon>Araneomorphae</taxon>
        <taxon>Entelegynae</taxon>
        <taxon>Araneoidea</taxon>
        <taxon>Araneidae</taxon>
        <taxon>Caerostris</taxon>
    </lineage>
</organism>
<comment type="caution">
    <text evidence="1">The sequence shown here is derived from an EMBL/GenBank/DDBJ whole genome shotgun (WGS) entry which is preliminary data.</text>
</comment>
<keyword evidence="2" id="KW-1185">Reference proteome</keyword>
<dbReference type="Proteomes" id="UP001054945">
    <property type="component" value="Unassembled WGS sequence"/>
</dbReference>
<evidence type="ECO:0000313" key="1">
    <source>
        <dbReference type="EMBL" id="GIZ01176.1"/>
    </source>
</evidence>
<reference evidence="1 2" key="1">
    <citation type="submission" date="2021-06" db="EMBL/GenBank/DDBJ databases">
        <title>Caerostris extrusa draft genome.</title>
        <authorList>
            <person name="Kono N."/>
            <person name="Arakawa K."/>
        </authorList>
    </citation>
    <scope>NUCLEOTIDE SEQUENCE [LARGE SCALE GENOMIC DNA]</scope>
</reference>
<dbReference type="AlphaFoldDB" id="A0AAV4Y5D0"/>
<sequence length="82" mass="9653">MTKLPRRWNRTTLNLVSYGFEARTPDHWRSSGRLYYFVVWLDHELFLENPISHNPPSDVVHSSHPFVIQRAESLGVGRLHQV</sequence>